<dbReference type="Proteomes" id="UP001642360">
    <property type="component" value="Unassembled WGS sequence"/>
</dbReference>
<evidence type="ECO:0000313" key="2">
    <source>
        <dbReference type="Proteomes" id="UP001642360"/>
    </source>
</evidence>
<evidence type="ECO:0000313" key="1">
    <source>
        <dbReference type="EMBL" id="CAK9166104.1"/>
    </source>
</evidence>
<name>A0ABC8T9W4_9AQUA</name>
<sequence length="139" mass="15164">METCGLDADGTQDRRAVSPGTLELICNEQDSVLTKAGLSARVAGWGKNVTMKSSSMEVLTEVYVEQKRLVLTGFWNLLDGLVSCGSIICETLSFVILSLVATCEHQRNTKHSFQVLNLYLTNGTVSNLLKRPIKSSQSP</sequence>
<reference evidence="1 2" key="1">
    <citation type="submission" date="2024-02" db="EMBL/GenBank/DDBJ databases">
        <authorList>
            <person name="Vignale AGUSTIN F."/>
            <person name="Sosa J E."/>
            <person name="Modenutti C."/>
        </authorList>
    </citation>
    <scope>NUCLEOTIDE SEQUENCE [LARGE SCALE GENOMIC DNA]</scope>
</reference>
<gene>
    <name evidence="1" type="ORF">ILEXP_LOCUS35314</name>
</gene>
<accession>A0ABC8T9W4</accession>
<keyword evidence="2" id="KW-1185">Reference proteome</keyword>
<protein>
    <submittedName>
        <fullName evidence="1">Uncharacterized protein</fullName>
    </submittedName>
</protein>
<organism evidence="1 2">
    <name type="scientific">Ilex paraguariensis</name>
    <name type="common">yerba mate</name>
    <dbReference type="NCBI Taxonomy" id="185542"/>
    <lineage>
        <taxon>Eukaryota</taxon>
        <taxon>Viridiplantae</taxon>
        <taxon>Streptophyta</taxon>
        <taxon>Embryophyta</taxon>
        <taxon>Tracheophyta</taxon>
        <taxon>Spermatophyta</taxon>
        <taxon>Magnoliopsida</taxon>
        <taxon>eudicotyledons</taxon>
        <taxon>Gunneridae</taxon>
        <taxon>Pentapetalae</taxon>
        <taxon>asterids</taxon>
        <taxon>campanulids</taxon>
        <taxon>Aquifoliales</taxon>
        <taxon>Aquifoliaceae</taxon>
        <taxon>Ilex</taxon>
    </lineage>
</organism>
<comment type="caution">
    <text evidence="1">The sequence shown here is derived from an EMBL/GenBank/DDBJ whole genome shotgun (WGS) entry which is preliminary data.</text>
</comment>
<dbReference type="EMBL" id="CAUOFW020004536">
    <property type="protein sequence ID" value="CAK9166104.1"/>
    <property type="molecule type" value="Genomic_DNA"/>
</dbReference>
<dbReference type="AlphaFoldDB" id="A0ABC8T9W4"/>
<proteinExistence type="predicted"/>